<evidence type="ECO:0000313" key="4">
    <source>
        <dbReference type="Proteomes" id="UP001348265"/>
    </source>
</evidence>
<protein>
    <submittedName>
        <fullName evidence="3">DUF6297 family protein</fullName>
    </submittedName>
</protein>
<keyword evidence="2" id="KW-0812">Transmembrane</keyword>
<feature type="transmembrane region" description="Helical" evidence="2">
    <location>
        <begin position="475"/>
        <end position="499"/>
    </location>
</feature>
<name>A0ABU7WKI9_9ACTN</name>
<sequence>MTARDTERATHGDARTAEEHPDHAPVGDESGEAPEEQAVWNEADDDRTAETLHWLRAKRRAHHRQRRRDRAVLVYCVVLAALGYGSGYAVRFLRELKLGADHGSLGADLQRTLPAAFVAVTLGLAVLAARDALWRGPVVVSGPSAGWLLAQPVRRGAVLRPGFRRSAGLAVGAGLLVATAVAVVLQVTGQSSFGGGLLALLPAAVCLPLLAVSLGMAVERRPHLAPYVRRATAPAVLLLALGAGQAALAGAGHRWAPLELAELWSGPWGWAAQPVVSVTGGAAYGWPAATVLLVAVTAAAVLYAYRDAAHVPNAQLRSRAATATAVTSGVFALELRAAKLAVLEAGGDAPKRRLRLRAPRNRHLVVVWRDLLALLRAPGRLGRAVVWTAAAAAAAGLGAATEGEKRVLGLAVGLLCGYAAVGALAEPARLETDNVRRAAWSPFRLRTLMLHHAIVPAVLGALLGLLAAVPYALAGAVWTLLLMPLCALPFAAAAVFGACRGPARTDLLFVGGATPMGGPGPFLFAAWYAAGPLVSVTGLVLVLNAALGHGLDARSVSSVAVVAALLTAGLLFFVTRSADRLVKH</sequence>
<feature type="transmembrane region" description="Helical" evidence="2">
    <location>
        <begin position="555"/>
        <end position="574"/>
    </location>
</feature>
<feature type="transmembrane region" description="Helical" evidence="2">
    <location>
        <begin position="235"/>
        <end position="256"/>
    </location>
</feature>
<feature type="transmembrane region" description="Helical" evidence="2">
    <location>
        <begin position="113"/>
        <end position="129"/>
    </location>
</feature>
<accession>A0ABU7WKI9</accession>
<proteinExistence type="predicted"/>
<feature type="transmembrane region" description="Helical" evidence="2">
    <location>
        <begin position="384"/>
        <end position="401"/>
    </location>
</feature>
<dbReference type="Proteomes" id="UP001348265">
    <property type="component" value="Unassembled WGS sequence"/>
</dbReference>
<evidence type="ECO:0000313" key="3">
    <source>
        <dbReference type="EMBL" id="MEF3112018.1"/>
    </source>
</evidence>
<evidence type="ECO:0000256" key="2">
    <source>
        <dbReference type="SAM" id="Phobius"/>
    </source>
</evidence>
<feature type="transmembrane region" description="Helical" evidence="2">
    <location>
        <begin position="167"/>
        <end position="187"/>
    </location>
</feature>
<evidence type="ECO:0000256" key="1">
    <source>
        <dbReference type="SAM" id="MobiDB-lite"/>
    </source>
</evidence>
<keyword evidence="2" id="KW-1133">Transmembrane helix</keyword>
<keyword evidence="4" id="KW-1185">Reference proteome</keyword>
<feature type="compositionally biased region" description="Basic and acidic residues" evidence="1">
    <location>
        <begin position="1"/>
        <end position="26"/>
    </location>
</feature>
<feature type="transmembrane region" description="Helical" evidence="2">
    <location>
        <begin position="72"/>
        <end position="93"/>
    </location>
</feature>
<feature type="transmembrane region" description="Helical" evidence="2">
    <location>
        <begin position="284"/>
        <end position="305"/>
    </location>
</feature>
<dbReference type="InterPro" id="IPR046264">
    <property type="entry name" value="DUF6297"/>
</dbReference>
<feature type="transmembrane region" description="Helical" evidence="2">
    <location>
        <begin position="407"/>
        <end position="427"/>
    </location>
</feature>
<reference evidence="3 4" key="1">
    <citation type="submission" date="2023-08" db="EMBL/GenBank/DDBJ databases">
        <authorList>
            <person name="Sharma P."/>
            <person name="Verma V."/>
            <person name="Mohan M.K."/>
            <person name="Dubey A.K."/>
        </authorList>
    </citation>
    <scope>NUCLEOTIDE SEQUENCE [LARGE SCALE GENOMIC DNA]</scope>
    <source>
        <strain evidence="3 4">ADP4</strain>
    </source>
</reference>
<organism evidence="3 4">
    <name type="scientific">Streptomyces chrestomyceticus</name>
    <dbReference type="NCBI Taxonomy" id="68185"/>
    <lineage>
        <taxon>Bacteria</taxon>
        <taxon>Bacillati</taxon>
        <taxon>Actinomycetota</taxon>
        <taxon>Actinomycetes</taxon>
        <taxon>Kitasatosporales</taxon>
        <taxon>Streptomycetaceae</taxon>
        <taxon>Streptomyces</taxon>
    </lineage>
</organism>
<gene>
    <name evidence="3" type="ORF">RB636_02195</name>
</gene>
<comment type="caution">
    <text evidence="3">The sequence shown here is derived from an EMBL/GenBank/DDBJ whole genome shotgun (WGS) entry which is preliminary data.</text>
</comment>
<dbReference type="EMBL" id="JAVFKM010000001">
    <property type="protein sequence ID" value="MEF3112018.1"/>
    <property type="molecule type" value="Genomic_DNA"/>
</dbReference>
<dbReference type="Pfam" id="PF19814">
    <property type="entry name" value="DUF6297"/>
    <property type="match status" value="1"/>
</dbReference>
<dbReference type="RefSeq" id="WP_331785119.1">
    <property type="nucleotide sequence ID" value="NZ_JAVFKM010000001.1"/>
</dbReference>
<feature type="region of interest" description="Disordered" evidence="1">
    <location>
        <begin position="1"/>
        <end position="43"/>
    </location>
</feature>
<feature type="transmembrane region" description="Helical" evidence="2">
    <location>
        <begin position="193"/>
        <end position="214"/>
    </location>
</feature>
<feature type="transmembrane region" description="Helical" evidence="2">
    <location>
        <begin position="448"/>
        <end position="469"/>
    </location>
</feature>
<keyword evidence="2" id="KW-0472">Membrane</keyword>